<dbReference type="Gene3D" id="2.40.50.140">
    <property type="entry name" value="Nucleic acid-binding proteins"/>
    <property type="match status" value="1"/>
</dbReference>
<dbReference type="GO" id="GO:0005524">
    <property type="term" value="F:ATP binding"/>
    <property type="evidence" value="ECO:0007669"/>
    <property type="project" value="InterPro"/>
</dbReference>
<comment type="subunit">
    <text evidence="6">Homotetramer. Forms an RuvA(8)-RuvB(12)-Holliday junction (HJ) complex. HJ DNA is sandwiched between 2 RuvA tetramers; dsDNA enters through RuvA and exits via RuvB. An RuvB hexamer assembles on each DNA strand where it exits the tetramer. Each RuvB hexamer is contacted by two RuvA subunits (via domain III) on 2 adjacent RuvB subunits; this complex drives branch migration. In the full resolvosome a probable DNA-RuvA(4)-RuvB(12)-RuvC(2) complex forms which resolves the HJ.</text>
</comment>
<evidence type="ECO:0000313" key="8">
    <source>
        <dbReference type="EMBL" id="MBO8443691.1"/>
    </source>
</evidence>
<evidence type="ECO:0000256" key="1">
    <source>
        <dbReference type="ARBA" id="ARBA00022490"/>
    </source>
</evidence>
<evidence type="ECO:0000256" key="2">
    <source>
        <dbReference type="ARBA" id="ARBA00022763"/>
    </source>
</evidence>
<comment type="domain">
    <text evidence="6">Has three domains with a flexible linker between the domains II and III and assumes an 'L' shape. Domain III is highly mobile and contacts RuvB.</text>
</comment>
<evidence type="ECO:0000256" key="3">
    <source>
        <dbReference type="ARBA" id="ARBA00023125"/>
    </source>
</evidence>
<dbReference type="InterPro" id="IPR013849">
    <property type="entry name" value="DNA_helicase_Holl-junc_RuvA_I"/>
</dbReference>
<proteinExistence type="inferred from homology"/>
<dbReference type="AlphaFoldDB" id="A0A9D9E9A1"/>
<reference evidence="8" key="2">
    <citation type="journal article" date="2021" name="PeerJ">
        <title>Extensive microbial diversity within the chicken gut microbiome revealed by metagenomics and culture.</title>
        <authorList>
            <person name="Gilroy R."/>
            <person name="Ravi A."/>
            <person name="Getino M."/>
            <person name="Pursley I."/>
            <person name="Horton D.L."/>
            <person name="Alikhan N.F."/>
            <person name="Baker D."/>
            <person name="Gharbi K."/>
            <person name="Hall N."/>
            <person name="Watson M."/>
            <person name="Adriaenssens E.M."/>
            <person name="Foster-Nyarko E."/>
            <person name="Jarju S."/>
            <person name="Secka A."/>
            <person name="Antonio M."/>
            <person name="Oren A."/>
            <person name="Chaudhuri R.R."/>
            <person name="La Ragione R."/>
            <person name="Hildebrand F."/>
            <person name="Pallen M.J."/>
        </authorList>
    </citation>
    <scope>NUCLEOTIDE SEQUENCE</scope>
    <source>
        <strain evidence="8">11167</strain>
    </source>
</reference>
<feature type="region of interest" description="Domain III" evidence="6">
    <location>
        <begin position="150"/>
        <end position="208"/>
    </location>
</feature>
<dbReference type="HAMAP" id="MF_00031">
    <property type="entry name" value="DNA_HJ_migration_RuvA"/>
    <property type="match status" value="1"/>
</dbReference>
<comment type="function">
    <text evidence="6">The RuvA-RuvB-RuvC complex processes Holliday junction (HJ) DNA during genetic recombination and DNA repair, while the RuvA-RuvB complex plays an important role in the rescue of blocked DNA replication forks via replication fork reversal (RFR). RuvA specifically binds to HJ cruciform DNA, conferring on it an open structure. The RuvB hexamer acts as an ATP-dependent pump, pulling dsDNA into and through the RuvAB complex. HJ branch migration allows RuvC to scan DNA until it finds its consensus sequence, where it cleaves and resolves the cruciform DNA.</text>
</comment>
<dbReference type="GO" id="GO:0006310">
    <property type="term" value="P:DNA recombination"/>
    <property type="evidence" value="ECO:0007669"/>
    <property type="project" value="UniProtKB-UniRule"/>
</dbReference>
<organism evidence="8 9">
    <name type="scientific">Candidatus Aphodenecus pullistercoris</name>
    <dbReference type="NCBI Taxonomy" id="2840669"/>
    <lineage>
        <taxon>Bacteria</taxon>
        <taxon>Pseudomonadati</taxon>
        <taxon>Spirochaetota</taxon>
        <taxon>Spirochaetia</taxon>
        <taxon>Spirochaetales</taxon>
        <taxon>Candidatus Aphodenecus</taxon>
    </lineage>
</organism>
<dbReference type="EMBL" id="JADIMU010000054">
    <property type="protein sequence ID" value="MBO8443691.1"/>
    <property type="molecule type" value="Genomic_DNA"/>
</dbReference>
<keyword evidence="3 6" id="KW-0238">DNA-binding</keyword>
<keyword evidence="1 6" id="KW-0963">Cytoplasm</keyword>
<dbReference type="Gene3D" id="1.10.150.20">
    <property type="entry name" value="5' to 3' exonuclease, C-terminal subdomain"/>
    <property type="match status" value="1"/>
</dbReference>
<reference evidence="8" key="1">
    <citation type="submission" date="2020-10" db="EMBL/GenBank/DDBJ databases">
        <authorList>
            <person name="Gilroy R."/>
        </authorList>
    </citation>
    <scope>NUCLEOTIDE SEQUENCE</scope>
    <source>
        <strain evidence="8">11167</strain>
    </source>
</reference>
<dbReference type="PROSITE" id="PS50030">
    <property type="entry name" value="UBA"/>
    <property type="match status" value="1"/>
</dbReference>
<dbReference type="NCBIfam" id="TIGR00084">
    <property type="entry name" value="ruvA"/>
    <property type="match status" value="1"/>
</dbReference>
<keyword evidence="4 6" id="KW-0233">DNA recombination</keyword>
<dbReference type="GO" id="GO:0009378">
    <property type="term" value="F:four-way junction helicase activity"/>
    <property type="evidence" value="ECO:0007669"/>
    <property type="project" value="InterPro"/>
</dbReference>
<evidence type="ECO:0000256" key="6">
    <source>
        <dbReference type="HAMAP-Rule" id="MF_00031"/>
    </source>
</evidence>
<dbReference type="Proteomes" id="UP000823633">
    <property type="component" value="Unassembled WGS sequence"/>
</dbReference>
<dbReference type="InterPro" id="IPR015368">
    <property type="entry name" value="UBA_C_fun"/>
</dbReference>
<keyword evidence="5 6" id="KW-0234">DNA repair</keyword>
<dbReference type="InterPro" id="IPR010994">
    <property type="entry name" value="RuvA_2-like"/>
</dbReference>
<dbReference type="GO" id="GO:0048476">
    <property type="term" value="C:Holliday junction resolvase complex"/>
    <property type="evidence" value="ECO:0007669"/>
    <property type="project" value="UniProtKB-UniRule"/>
</dbReference>
<comment type="caution">
    <text evidence="6">Lacks conserved residue(s) required for the propagation of feature annotation.</text>
</comment>
<sequence length="208" mass="22478">MINALNGQVVQADAASLVLNVSGVEFALEVSSRCAAHFASSIGKGTVRVLTVFQVREDSMTLFGFIDKAERECFTELVKVPGIAGKGALKILSAISVNDFIRALDNRDISTLSRIPGIGSKTAQKLVLQLRDTLVYDESSESGQASPPPHSAKAYEDVVESFVGMGFDRKLVVKALEKILAKSADELRTLSKEEAENYVFPLLLRSLS</sequence>
<evidence type="ECO:0000256" key="4">
    <source>
        <dbReference type="ARBA" id="ARBA00023172"/>
    </source>
</evidence>
<dbReference type="SUPFAM" id="SSF47781">
    <property type="entry name" value="RuvA domain 2-like"/>
    <property type="match status" value="1"/>
</dbReference>
<name>A0A9D9E9A1_9SPIR</name>
<dbReference type="InterPro" id="IPR015940">
    <property type="entry name" value="UBA"/>
</dbReference>
<keyword evidence="2 6" id="KW-0227">DNA damage</keyword>
<accession>A0A9D9E9A1</accession>
<evidence type="ECO:0000313" key="9">
    <source>
        <dbReference type="Proteomes" id="UP000823633"/>
    </source>
</evidence>
<dbReference type="Pfam" id="PF01330">
    <property type="entry name" value="RuvA_N"/>
    <property type="match status" value="1"/>
</dbReference>
<dbReference type="GO" id="GO:0006281">
    <property type="term" value="P:DNA repair"/>
    <property type="evidence" value="ECO:0007669"/>
    <property type="project" value="UniProtKB-UniRule"/>
</dbReference>
<keyword evidence="8" id="KW-0378">Hydrolase</keyword>
<dbReference type="GO" id="GO:0000400">
    <property type="term" value="F:four-way junction DNA binding"/>
    <property type="evidence" value="ECO:0007669"/>
    <property type="project" value="UniProtKB-UniRule"/>
</dbReference>
<dbReference type="SUPFAM" id="SSF50249">
    <property type="entry name" value="Nucleic acid-binding proteins"/>
    <property type="match status" value="1"/>
</dbReference>
<gene>
    <name evidence="6 8" type="primary">ruvA</name>
    <name evidence="8" type="ORF">IAC42_08070</name>
</gene>
<evidence type="ECO:0000256" key="5">
    <source>
        <dbReference type="ARBA" id="ARBA00023204"/>
    </source>
</evidence>
<feature type="domain" description="UBA" evidence="7">
    <location>
        <begin position="153"/>
        <end position="178"/>
    </location>
</feature>
<evidence type="ECO:0000259" key="7">
    <source>
        <dbReference type="PROSITE" id="PS50030"/>
    </source>
</evidence>
<protein>
    <recommendedName>
        <fullName evidence="6">Holliday junction branch migration complex subunit RuvA</fullName>
    </recommendedName>
</protein>
<dbReference type="GO" id="GO:0005737">
    <property type="term" value="C:cytoplasm"/>
    <property type="evidence" value="ECO:0007669"/>
    <property type="project" value="UniProtKB-SubCell"/>
</dbReference>
<dbReference type="InterPro" id="IPR012340">
    <property type="entry name" value="NA-bd_OB-fold"/>
</dbReference>
<comment type="subcellular location">
    <subcellularLocation>
        <location evidence="6">Cytoplasm</location>
    </subcellularLocation>
</comment>
<dbReference type="Pfam" id="PF09288">
    <property type="entry name" value="UBA_3"/>
    <property type="match status" value="1"/>
</dbReference>
<comment type="caution">
    <text evidence="8">The sequence shown here is derived from an EMBL/GenBank/DDBJ whole genome shotgun (WGS) entry which is preliminary data.</text>
</comment>
<dbReference type="InterPro" id="IPR000085">
    <property type="entry name" value="RuvA"/>
</dbReference>
<dbReference type="InterPro" id="IPR003583">
    <property type="entry name" value="Hlx-hairpin-Hlx_DNA-bd_motif"/>
</dbReference>
<comment type="similarity">
    <text evidence="6">Belongs to the RuvA family.</text>
</comment>
<dbReference type="SMART" id="SM00278">
    <property type="entry name" value="HhH1"/>
    <property type="match status" value="2"/>
</dbReference>
<dbReference type="Pfam" id="PF14520">
    <property type="entry name" value="HHH_5"/>
    <property type="match status" value="1"/>
</dbReference>
<dbReference type="GO" id="GO:0016787">
    <property type="term" value="F:hydrolase activity"/>
    <property type="evidence" value="ECO:0007669"/>
    <property type="project" value="UniProtKB-KW"/>
</dbReference>